<dbReference type="PRINTS" id="PR00344">
    <property type="entry name" value="BCTRLSENSOR"/>
</dbReference>
<organism evidence="10 11">
    <name type="scientific">Segatella copri</name>
    <dbReference type="NCBI Taxonomy" id="165179"/>
    <lineage>
        <taxon>Bacteria</taxon>
        <taxon>Pseudomonadati</taxon>
        <taxon>Bacteroidota</taxon>
        <taxon>Bacteroidia</taxon>
        <taxon>Bacteroidales</taxon>
        <taxon>Prevotellaceae</taxon>
        <taxon>Segatella</taxon>
    </lineage>
</organism>
<dbReference type="PANTHER" id="PTHR42878">
    <property type="entry name" value="TWO-COMPONENT HISTIDINE KINASE"/>
    <property type="match status" value="1"/>
</dbReference>
<dbReference type="SMART" id="SM00387">
    <property type="entry name" value="HATPase_c"/>
    <property type="match status" value="1"/>
</dbReference>
<protein>
    <recommendedName>
        <fullName evidence="2">histidine kinase</fullName>
        <ecNumber evidence="2">2.7.13.3</ecNumber>
    </recommendedName>
</protein>
<evidence type="ECO:0000259" key="9">
    <source>
        <dbReference type="PROSITE" id="PS50109"/>
    </source>
</evidence>
<dbReference type="PROSITE" id="PS50109">
    <property type="entry name" value="HIS_KIN"/>
    <property type="match status" value="1"/>
</dbReference>
<name>A0AAW5UFR5_9BACT</name>
<dbReference type="GO" id="GO:0005524">
    <property type="term" value="F:ATP binding"/>
    <property type="evidence" value="ECO:0007669"/>
    <property type="project" value="UniProtKB-KW"/>
</dbReference>
<keyword evidence="8" id="KW-0472">Membrane</keyword>
<evidence type="ECO:0000256" key="5">
    <source>
        <dbReference type="ARBA" id="ARBA00022777"/>
    </source>
</evidence>
<dbReference type="InterPro" id="IPR004358">
    <property type="entry name" value="Sig_transdc_His_kin-like_C"/>
</dbReference>
<evidence type="ECO:0000256" key="1">
    <source>
        <dbReference type="ARBA" id="ARBA00000085"/>
    </source>
</evidence>
<dbReference type="Gene3D" id="3.30.565.10">
    <property type="entry name" value="Histidine kinase-like ATPase, C-terminal domain"/>
    <property type="match status" value="1"/>
</dbReference>
<dbReference type="EC" id="2.7.13.3" evidence="2"/>
<dbReference type="InterPro" id="IPR003594">
    <property type="entry name" value="HATPase_dom"/>
</dbReference>
<keyword evidence="6" id="KW-0067">ATP-binding</keyword>
<keyword evidence="8" id="KW-1133">Transmembrane helix</keyword>
<gene>
    <name evidence="10" type="ORF">ONT23_05960</name>
</gene>
<comment type="caution">
    <text evidence="10">The sequence shown here is derived from an EMBL/GenBank/DDBJ whole genome shotgun (WGS) entry which is preliminary data.</text>
</comment>
<dbReference type="InterPro" id="IPR050351">
    <property type="entry name" value="BphY/WalK/GraS-like"/>
</dbReference>
<evidence type="ECO:0000313" key="11">
    <source>
        <dbReference type="Proteomes" id="UP001209168"/>
    </source>
</evidence>
<dbReference type="EMBL" id="JAPDVH010000001">
    <property type="protein sequence ID" value="MCW4155096.1"/>
    <property type="molecule type" value="Genomic_DNA"/>
</dbReference>
<keyword evidence="7" id="KW-0902">Two-component regulatory system</keyword>
<dbReference type="GO" id="GO:0000156">
    <property type="term" value="F:phosphorelay response regulator activity"/>
    <property type="evidence" value="ECO:0007669"/>
    <property type="project" value="TreeGrafter"/>
</dbReference>
<evidence type="ECO:0000256" key="7">
    <source>
        <dbReference type="ARBA" id="ARBA00023012"/>
    </source>
</evidence>
<keyword evidence="3" id="KW-0808">Transferase</keyword>
<dbReference type="Proteomes" id="UP001209168">
    <property type="component" value="Unassembled WGS sequence"/>
</dbReference>
<dbReference type="AlphaFoldDB" id="A0AAW5UFR5"/>
<accession>A0AAW5UFR5</accession>
<evidence type="ECO:0000256" key="2">
    <source>
        <dbReference type="ARBA" id="ARBA00012438"/>
    </source>
</evidence>
<dbReference type="SUPFAM" id="SSF55874">
    <property type="entry name" value="ATPase domain of HSP90 chaperone/DNA topoisomerase II/histidine kinase"/>
    <property type="match status" value="1"/>
</dbReference>
<dbReference type="InterPro" id="IPR005467">
    <property type="entry name" value="His_kinase_dom"/>
</dbReference>
<evidence type="ECO:0000256" key="8">
    <source>
        <dbReference type="SAM" id="Phobius"/>
    </source>
</evidence>
<evidence type="ECO:0000256" key="3">
    <source>
        <dbReference type="ARBA" id="ARBA00022679"/>
    </source>
</evidence>
<feature type="transmembrane region" description="Helical" evidence="8">
    <location>
        <begin position="6"/>
        <end position="26"/>
    </location>
</feature>
<feature type="transmembrane region" description="Helical" evidence="8">
    <location>
        <begin position="33"/>
        <end position="52"/>
    </location>
</feature>
<comment type="catalytic activity">
    <reaction evidence="1">
        <text>ATP + protein L-histidine = ADP + protein N-phospho-L-histidine.</text>
        <dbReference type="EC" id="2.7.13.3"/>
    </reaction>
</comment>
<evidence type="ECO:0000256" key="6">
    <source>
        <dbReference type="ARBA" id="ARBA00022840"/>
    </source>
</evidence>
<dbReference type="GO" id="GO:0004673">
    <property type="term" value="F:protein histidine kinase activity"/>
    <property type="evidence" value="ECO:0007669"/>
    <property type="project" value="UniProtKB-EC"/>
</dbReference>
<dbReference type="GO" id="GO:0030295">
    <property type="term" value="F:protein kinase activator activity"/>
    <property type="evidence" value="ECO:0007669"/>
    <property type="project" value="TreeGrafter"/>
</dbReference>
<keyword evidence="5 10" id="KW-0418">Kinase</keyword>
<dbReference type="Pfam" id="PF02518">
    <property type="entry name" value="HATPase_c"/>
    <property type="match status" value="1"/>
</dbReference>
<keyword evidence="4" id="KW-0547">Nucleotide-binding</keyword>
<feature type="domain" description="Histidine kinase" evidence="9">
    <location>
        <begin position="56"/>
        <end position="131"/>
    </location>
</feature>
<dbReference type="CDD" id="cd00075">
    <property type="entry name" value="HATPase"/>
    <property type="match status" value="1"/>
</dbReference>
<dbReference type="GO" id="GO:0007234">
    <property type="term" value="P:osmosensory signaling via phosphorelay pathway"/>
    <property type="evidence" value="ECO:0007669"/>
    <property type="project" value="TreeGrafter"/>
</dbReference>
<dbReference type="PANTHER" id="PTHR42878:SF7">
    <property type="entry name" value="SENSOR HISTIDINE KINASE GLRK"/>
    <property type="match status" value="1"/>
</dbReference>
<reference evidence="10" key="1">
    <citation type="submission" date="2022-11" db="EMBL/GenBank/DDBJ databases">
        <title>Genomic repertoires linked with pathogenic potency of arthritogenic Prevotella copri isolated from the gut of rheumatoid arthritis patients.</title>
        <authorList>
            <person name="Nii T."/>
            <person name="Maeda Y."/>
            <person name="Motooka D."/>
            <person name="Naito M."/>
            <person name="Matsumoto Y."/>
            <person name="Ogawa T."/>
            <person name="Oguro-Igashira E."/>
            <person name="Kishikawa T."/>
            <person name="Yamashita M."/>
            <person name="Koizumi S."/>
            <person name="Kurakawa T."/>
            <person name="Okumura R."/>
            <person name="Kayama H."/>
            <person name="Murakami M."/>
            <person name="Sakaguchi T."/>
            <person name="Das B."/>
            <person name="Nakamura S."/>
            <person name="Okada Y."/>
            <person name="Kumanogoh A."/>
            <person name="Takeda K."/>
        </authorList>
    </citation>
    <scope>NUCLEOTIDE SEQUENCE</scope>
    <source>
        <strain evidence="10">H012_8</strain>
    </source>
</reference>
<sequence>MEEVEVVTALVSPLLALRIKILHLAIRIRKLHLSICIFSCWVRIAIVLLLFVKGEVMISVSDNGIGISSDEQQRVWTKFYRSNAYPDMMQPGIGLGLSFVDMIVKAHGGRKMMQSEVGKGTRISIVIPQHS</sequence>
<keyword evidence="8" id="KW-0812">Transmembrane</keyword>
<evidence type="ECO:0000256" key="4">
    <source>
        <dbReference type="ARBA" id="ARBA00022741"/>
    </source>
</evidence>
<dbReference type="InterPro" id="IPR036890">
    <property type="entry name" value="HATPase_C_sf"/>
</dbReference>
<evidence type="ECO:0000313" key="10">
    <source>
        <dbReference type="EMBL" id="MCW4155096.1"/>
    </source>
</evidence>
<proteinExistence type="predicted"/>